<dbReference type="Gene3D" id="3.40.190.10">
    <property type="entry name" value="Periplasmic binding protein-like II"/>
    <property type="match status" value="1"/>
</dbReference>
<dbReference type="Pfam" id="PF03401">
    <property type="entry name" value="TctC"/>
    <property type="match status" value="1"/>
</dbReference>
<reference evidence="3 4" key="1">
    <citation type="submission" date="2017-08" db="EMBL/GenBank/DDBJ databases">
        <title>Infants hospitalized years apart are colonized by the same room-sourced microbial strains.</title>
        <authorList>
            <person name="Brooks B."/>
            <person name="Olm M.R."/>
            <person name="Firek B.A."/>
            <person name="Baker R."/>
            <person name="Thomas B.C."/>
            <person name="Morowitz M.J."/>
            <person name="Banfield J.F."/>
        </authorList>
    </citation>
    <scope>NUCLEOTIDE SEQUENCE [LARGE SCALE GENOMIC DNA]</scope>
    <source>
        <strain evidence="3">S2_005_003_R2_41</strain>
    </source>
</reference>
<organism evidence="3 4">
    <name type="scientific">Variovorax paradoxus</name>
    <dbReference type="NCBI Taxonomy" id="34073"/>
    <lineage>
        <taxon>Bacteria</taxon>
        <taxon>Pseudomonadati</taxon>
        <taxon>Pseudomonadota</taxon>
        <taxon>Betaproteobacteria</taxon>
        <taxon>Burkholderiales</taxon>
        <taxon>Comamonadaceae</taxon>
        <taxon>Variovorax</taxon>
    </lineage>
</organism>
<feature type="chain" id="PRO_5015883699" evidence="2">
    <location>
        <begin position="26"/>
        <end position="322"/>
    </location>
</feature>
<dbReference type="Gene3D" id="3.40.190.150">
    <property type="entry name" value="Bordetella uptake gene, domain 1"/>
    <property type="match status" value="1"/>
</dbReference>
<dbReference type="EMBL" id="QFPP01000009">
    <property type="protein sequence ID" value="PZQ77818.1"/>
    <property type="molecule type" value="Genomic_DNA"/>
</dbReference>
<dbReference type="Proteomes" id="UP000249135">
    <property type="component" value="Unassembled WGS sequence"/>
</dbReference>
<dbReference type="InterPro" id="IPR005064">
    <property type="entry name" value="BUG"/>
</dbReference>
<name>A0A2W5QKN2_VARPD</name>
<evidence type="ECO:0000313" key="4">
    <source>
        <dbReference type="Proteomes" id="UP000249135"/>
    </source>
</evidence>
<accession>A0A2W5QKN2</accession>
<dbReference type="InterPro" id="IPR042100">
    <property type="entry name" value="Bug_dom1"/>
</dbReference>
<dbReference type="PANTHER" id="PTHR42928">
    <property type="entry name" value="TRICARBOXYLATE-BINDING PROTEIN"/>
    <property type="match status" value="1"/>
</dbReference>
<sequence length="322" mass="33519">MRRFLVTFPVAAGAVAALAPWRALADTYPSKPLRMVVPFPAGGPTDIVARPLAKQLGDAIRQQVYIDNRGGAGGGIGATTVAAATPDGYTLLMGTVGTSAINPALYKKLGYDPVADFTPIATVASAPVAVVANAATGIVSLEDLVSKAKAQPDKLTYGSAGNGTPGHLAGAMFCAGAGIKLRHIPYKGSAPAVTDLLGGQIQVMFDPLQSVLPHLQSGKLTILGVTSRQRATAVPNVPTVAEATIPDFEMTAWWAVYGPARMPPDVTKRLVDEIQHVVTSPEFERALGNLGVQPLNVPLAQLQREETAKWGAAVRTSGLTQE</sequence>
<comment type="similarity">
    <text evidence="1">Belongs to the UPF0065 (bug) family.</text>
</comment>
<dbReference type="SUPFAM" id="SSF53850">
    <property type="entry name" value="Periplasmic binding protein-like II"/>
    <property type="match status" value="1"/>
</dbReference>
<dbReference type="AlphaFoldDB" id="A0A2W5QKN2"/>
<evidence type="ECO:0000313" key="3">
    <source>
        <dbReference type="EMBL" id="PZQ77818.1"/>
    </source>
</evidence>
<dbReference type="PANTHER" id="PTHR42928:SF5">
    <property type="entry name" value="BLR1237 PROTEIN"/>
    <property type="match status" value="1"/>
</dbReference>
<evidence type="ECO:0000256" key="2">
    <source>
        <dbReference type="SAM" id="SignalP"/>
    </source>
</evidence>
<proteinExistence type="inferred from homology"/>
<dbReference type="PIRSF" id="PIRSF017082">
    <property type="entry name" value="YflP"/>
    <property type="match status" value="1"/>
</dbReference>
<comment type="caution">
    <text evidence="3">The sequence shown here is derived from an EMBL/GenBank/DDBJ whole genome shotgun (WGS) entry which is preliminary data.</text>
</comment>
<feature type="signal peptide" evidence="2">
    <location>
        <begin position="1"/>
        <end position="25"/>
    </location>
</feature>
<keyword evidence="2" id="KW-0732">Signal</keyword>
<protein>
    <submittedName>
        <fullName evidence="3">LacI family transcriptional regulator</fullName>
    </submittedName>
</protein>
<evidence type="ECO:0000256" key="1">
    <source>
        <dbReference type="ARBA" id="ARBA00006987"/>
    </source>
</evidence>
<gene>
    <name evidence="3" type="ORF">DI563_02350</name>
</gene>